<dbReference type="Proteomes" id="UP000708208">
    <property type="component" value="Unassembled WGS sequence"/>
</dbReference>
<keyword evidence="3" id="KW-1185">Reference proteome</keyword>
<feature type="domain" description="DUF5641" evidence="1">
    <location>
        <begin position="1"/>
        <end position="85"/>
    </location>
</feature>
<accession>A0A8J2KKX0</accession>
<evidence type="ECO:0000313" key="2">
    <source>
        <dbReference type="EMBL" id="CAG7727780.1"/>
    </source>
</evidence>
<dbReference type="PANTHER" id="PTHR47331:SF1">
    <property type="entry name" value="GAG-LIKE PROTEIN"/>
    <property type="match status" value="1"/>
</dbReference>
<protein>
    <recommendedName>
        <fullName evidence="1">DUF5641 domain-containing protein</fullName>
    </recommendedName>
</protein>
<name>A0A8J2KKX0_9HEXA</name>
<organism evidence="2 3">
    <name type="scientific">Allacma fusca</name>
    <dbReference type="NCBI Taxonomy" id="39272"/>
    <lineage>
        <taxon>Eukaryota</taxon>
        <taxon>Metazoa</taxon>
        <taxon>Ecdysozoa</taxon>
        <taxon>Arthropoda</taxon>
        <taxon>Hexapoda</taxon>
        <taxon>Collembola</taxon>
        <taxon>Symphypleona</taxon>
        <taxon>Sminthuridae</taxon>
        <taxon>Allacma</taxon>
    </lineage>
</organism>
<evidence type="ECO:0000259" key="1">
    <source>
        <dbReference type="Pfam" id="PF18701"/>
    </source>
</evidence>
<dbReference type="AlphaFoldDB" id="A0A8J2KKX0"/>
<dbReference type="Pfam" id="PF18701">
    <property type="entry name" value="DUF5641"/>
    <property type="match status" value="1"/>
</dbReference>
<sequence length="95" mass="11281">MLQHFWKRWHREYLHTLQQRPKWATTTENVKTGTMVLIKDDRLPPMKWKLGRILETHPGKDGLVRVVTVKIEEGELKRPIVQICPFPLPENVNCE</sequence>
<evidence type="ECO:0000313" key="3">
    <source>
        <dbReference type="Proteomes" id="UP000708208"/>
    </source>
</evidence>
<dbReference type="PANTHER" id="PTHR47331">
    <property type="entry name" value="PHD-TYPE DOMAIN-CONTAINING PROTEIN"/>
    <property type="match status" value="1"/>
</dbReference>
<reference evidence="2" key="1">
    <citation type="submission" date="2021-06" db="EMBL/GenBank/DDBJ databases">
        <authorList>
            <person name="Hodson N. C."/>
            <person name="Mongue J. A."/>
            <person name="Jaron S. K."/>
        </authorList>
    </citation>
    <scope>NUCLEOTIDE SEQUENCE</scope>
</reference>
<comment type="caution">
    <text evidence="2">The sequence shown here is derived from an EMBL/GenBank/DDBJ whole genome shotgun (WGS) entry which is preliminary data.</text>
</comment>
<dbReference type="OrthoDB" id="6778955at2759"/>
<gene>
    <name evidence="2" type="ORF">AFUS01_LOCUS16607</name>
</gene>
<proteinExistence type="predicted"/>
<dbReference type="EMBL" id="CAJVCH010153720">
    <property type="protein sequence ID" value="CAG7727780.1"/>
    <property type="molecule type" value="Genomic_DNA"/>
</dbReference>
<dbReference type="InterPro" id="IPR040676">
    <property type="entry name" value="DUF5641"/>
</dbReference>